<evidence type="ECO:0000313" key="1">
    <source>
        <dbReference type="EMBL" id="KUJ09647.1"/>
    </source>
</evidence>
<dbReference type="GeneID" id="28828595"/>
<reference evidence="1 2" key="1">
    <citation type="submission" date="2015-10" db="EMBL/GenBank/DDBJ databases">
        <title>Full genome of DAOMC 229536 Phialocephala scopiformis, a fungal endophyte of spruce producing the potent anti-insectan compound rugulosin.</title>
        <authorList>
            <consortium name="DOE Joint Genome Institute"/>
            <person name="Walker A.K."/>
            <person name="Frasz S.L."/>
            <person name="Seifert K.A."/>
            <person name="Miller J.D."/>
            <person name="Mondo S.J."/>
            <person name="Labutti K."/>
            <person name="Lipzen A."/>
            <person name="Dockter R."/>
            <person name="Kennedy M."/>
            <person name="Grigoriev I.V."/>
            <person name="Spatafora J.W."/>
        </authorList>
    </citation>
    <scope>NUCLEOTIDE SEQUENCE [LARGE SCALE GENOMIC DNA]</scope>
    <source>
        <strain evidence="1 2">CBS 120377</strain>
    </source>
</reference>
<gene>
    <name evidence="1" type="ORF">LY89DRAFT_724077</name>
</gene>
<accession>A0A132BDB3</accession>
<name>A0A132BDB3_MOLSC</name>
<evidence type="ECO:0000313" key="2">
    <source>
        <dbReference type="Proteomes" id="UP000070700"/>
    </source>
</evidence>
<sequence length="453" mass="52718">MIMLDPAWLEKSDEGDRMDYFFRTLAPIYALRVALPIPKTSPGVLEIPHQGWHNLFLKANFKPDHVEEEYRKDMLKFLVDLHEYTVLIHARAMHEKLWTNCSEFFLLALAFDKNEHKPWYAVKPPRSTKQSVEAAIDSGEKEDSIDPAIVQACRKELETMDEKFSGLVDHAKSVPQALRYQDPDTFRKMKMEYVIRQKELNGEKCDYSRWDAMITLATRPEDSVFEDQQMVKESIWRMYREGPLEVSNRPYDLPNASKWLQLSINIRAFCLHAGCSDVGSDPLENVQNLRTYVSTQKLFQTMDLYDKIYELETDNREKENIIVCLSFRHLIEKYISDVKNSKGIEIKDSSTRWEKVWTEIWNKAPAQDAAHPMRKLLENNPDPRDRNDIKKLGDNLYHSLSGEIHKYHEGKVELKAYKGSTLGREMLAALTPGAGINIKLDWKEARGELGYKK</sequence>
<proteinExistence type="predicted"/>
<dbReference type="InParanoid" id="A0A132BDB3"/>
<dbReference type="RefSeq" id="XP_018064002.1">
    <property type="nucleotide sequence ID" value="XM_018218869.1"/>
</dbReference>
<dbReference type="AlphaFoldDB" id="A0A132BDB3"/>
<dbReference type="KEGG" id="psco:LY89DRAFT_724077"/>
<dbReference type="OrthoDB" id="3565483at2759"/>
<protein>
    <submittedName>
        <fullName evidence="1">Uncharacterized protein</fullName>
    </submittedName>
</protein>
<organism evidence="1 2">
    <name type="scientific">Mollisia scopiformis</name>
    <name type="common">Conifer needle endophyte fungus</name>
    <name type="synonym">Phialocephala scopiformis</name>
    <dbReference type="NCBI Taxonomy" id="149040"/>
    <lineage>
        <taxon>Eukaryota</taxon>
        <taxon>Fungi</taxon>
        <taxon>Dikarya</taxon>
        <taxon>Ascomycota</taxon>
        <taxon>Pezizomycotina</taxon>
        <taxon>Leotiomycetes</taxon>
        <taxon>Helotiales</taxon>
        <taxon>Mollisiaceae</taxon>
        <taxon>Mollisia</taxon>
    </lineage>
</organism>
<keyword evidence="2" id="KW-1185">Reference proteome</keyword>
<dbReference type="EMBL" id="KQ947431">
    <property type="protein sequence ID" value="KUJ09647.1"/>
    <property type="molecule type" value="Genomic_DNA"/>
</dbReference>
<dbReference type="Proteomes" id="UP000070700">
    <property type="component" value="Unassembled WGS sequence"/>
</dbReference>